<keyword evidence="2" id="KW-0238">DNA-binding</keyword>
<dbReference type="GO" id="GO:0043565">
    <property type="term" value="F:sequence-specific DNA binding"/>
    <property type="evidence" value="ECO:0007669"/>
    <property type="project" value="InterPro"/>
</dbReference>
<evidence type="ECO:0000313" key="5">
    <source>
        <dbReference type="EMBL" id="KPQ32048.1"/>
    </source>
</evidence>
<reference evidence="5 6" key="1">
    <citation type="submission" date="2015-09" db="EMBL/GenBank/DDBJ databases">
        <title>Identification and resolution of microdiversity through metagenomic sequencing of parallel consortia.</title>
        <authorList>
            <person name="Nelson W.C."/>
            <person name="Romine M.F."/>
            <person name="Lindemann S.R."/>
        </authorList>
    </citation>
    <scope>NUCLEOTIDE SEQUENCE [LARGE SCALE GENOMIC DNA]</scope>
    <source>
        <strain evidence="5">Ana</strain>
    </source>
</reference>
<dbReference type="AlphaFoldDB" id="A0A0P7YPR4"/>
<dbReference type="PROSITE" id="PS50956">
    <property type="entry name" value="HTH_ASNC_2"/>
    <property type="match status" value="1"/>
</dbReference>
<keyword evidence="3" id="KW-0804">Transcription</keyword>
<dbReference type="PANTHER" id="PTHR30154:SF34">
    <property type="entry name" value="TRANSCRIPTIONAL REGULATOR AZLB"/>
    <property type="match status" value="1"/>
</dbReference>
<evidence type="ECO:0000256" key="3">
    <source>
        <dbReference type="ARBA" id="ARBA00023163"/>
    </source>
</evidence>
<dbReference type="Pfam" id="PF01037">
    <property type="entry name" value="AsnC_trans_reg"/>
    <property type="match status" value="1"/>
</dbReference>
<dbReference type="InterPro" id="IPR036388">
    <property type="entry name" value="WH-like_DNA-bd_sf"/>
</dbReference>
<dbReference type="SUPFAM" id="SSF54909">
    <property type="entry name" value="Dimeric alpha+beta barrel"/>
    <property type="match status" value="1"/>
</dbReference>
<dbReference type="Proteomes" id="UP000050465">
    <property type="component" value="Unassembled WGS sequence"/>
</dbReference>
<dbReference type="SMART" id="SM00344">
    <property type="entry name" value="HTH_ASNC"/>
    <property type="match status" value="1"/>
</dbReference>
<protein>
    <submittedName>
        <fullName evidence="5">Lrp/AsnC family transcriptional regulator, regulator for asnA, asnC and gidA</fullName>
    </submittedName>
</protein>
<sequence>MSKVDSSAGPLLALDDLDRDIIGLLKVDGRMSFTEVSKKLDLPEATARYRVQRLLKSKIVKIHATPNPEHLGTPRVVIVQLFVENNKIDTVAETLVDIEGVQFVAITAGHHNIVIDVCFGTHDEMLAFYEKLHQIPGVIRYESQVVMKLLKAEYKYVMS</sequence>
<dbReference type="GO" id="GO:0043200">
    <property type="term" value="P:response to amino acid"/>
    <property type="evidence" value="ECO:0007669"/>
    <property type="project" value="TreeGrafter"/>
</dbReference>
<evidence type="ECO:0000259" key="4">
    <source>
        <dbReference type="PROSITE" id="PS50956"/>
    </source>
</evidence>
<dbReference type="EMBL" id="LJZR01000071">
    <property type="protein sequence ID" value="KPQ32048.1"/>
    <property type="molecule type" value="Genomic_DNA"/>
</dbReference>
<dbReference type="GO" id="GO:0005829">
    <property type="term" value="C:cytosol"/>
    <property type="evidence" value="ECO:0007669"/>
    <property type="project" value="TreeGrafter"/>
</dbReference>
<dbReference type="SUPFAM" id="SSF46785">
    <property type="entry name" value="Winged helix' DNA-binding domain"/>
    <property type="match status" value="1"/>
</dbReference>
<accession>A0A0P7YPR4</accession>
<name>A0A0P7YPR4_9CYAN</name>
<dbReference type="PRINTS" id="PR00033">
    <property type="entry name" value="HTHASNC"/>
</dbReference>
<proteinExistence type="predicted"/>
<comment type="caution">
    <text evidence="5">The sequence shown here is derived from an EMBL/GenBank/DDBJ whole genome shotgun (WGS) entry which is preliminary data.</text>
</comment>
<organism evidence="5 6">
    <name type="scientific">Phormidesmis priestleyi Ana</name>
    <dbReference type="NCBI Taxonomy" id="1666911"/>
    <lineage>
        <taxon>Bacteria</taxon>
        <taxon>Bacillati</taxon>
        <taxon>Cyanobacteriota</taxon>
        <taxon>Cyanophyceae</taxon>
        <taxon>Leptolyngbyales</taxon>
        <taxon>Leptolyngbyaceae</taxon>
        <taxon>Phormidesmis</taxon>
    </lineage>
</organism>
<dbReference type="STRING" id="1666911.HLUCCA11_22440"/>
<dbReference type="InterPro" id="IPR011008">
    <property type="entry name" value="Dimeric_a/b-barrel"/>
</dbReference>
<evidence type="ECO:0000256" key="1">
    <source>
        <dbReference type="ARBA" id="ARBA00023015"/>
    </source>
</evidence>
<feature type="domain" description="HTH asnC-type" evidence="4">
    <location>
        <begin position="14"/>
        <end position="74"/>
    </location>
</feature>
<dbReference type="InterPro" id="IPR036390">
    <property type="entry name" value="WH_DNA-bd_sf"/>
</dbReference>
<dbReference type="Pfam" id="PF13404">
    <property type="entry name" value="HTH_AsnC-type"/>
    <property type="match status" value="1"/>
</dbReference>
<dbReference type="InterPro" id="IPR019888">
    <property type="entry name" value="Tscrpt_reg_AsnC-like"/>
</dbReference>
<dbReference type="Gene3D" id="3.30.70.920">
    <property type="match status" value="1"/>
</dbReference>
<gene>
    <name evidence="5" type="primary">asnC</name>
    <name evidence="5" type="ORF">HLUCCA11_22440</name>
</gene>
<evidence type="ECO:0000256" key="2">
    <source>
        <dbReference type="ARBA" id="ARBA00023125"/>
    </source>
</evidence>
<dbReference type="Gene3D" id="1.10.10.10">
    <property type="entry name" value="Winged helix-like DNA-binding domain superfamily/Winged helix DNA-binding domain"/>
    <property type="match status" value="1"/>
</dbReference>
<evidence type="ECO:0000313" key="6">
    <source>
        <dbReference type="Proteomes" id="UP000050465"/>
    </source>
</evidence>
<dbReference type="PANTHER" id="PTHR30154">
    <property type="entry name" value="LEUCINE-RESPONSIVE REGULATORY PROTEIN"/>
    <property type="match status" value="1"/>
</dbReference>
<dbReference type="InterPro" id="IPR019887">
    <property type="entry name" value="Tscrpt_reg_AsnC/Lrp_C"/>
</dbReference>
<keyword evidence="1" id="KW-0805">Transcription regulation</keyword>
<dbReference type="InterPro" id="IPR000485">
    <property type="entry name" value="AsnC-type_HTH_dom"/>
</dbReference>